<proteinExistence type="predicted"/>
<keyword evidence="1" id="KW-0812">Transmembrane</keyword>
<name>A0ABX1GU44_9FLAO</name>
<feature type="transmembrane region" description="Helical" evidence="1">
    <location>
        <begin position="113"/>
        <end position="132"/>
    </location>
</feature>
<evidence type="ECO:0000313" key="3">
    <source>
        <dbReference type="Proteomes" id="UP000718451"/>
    </source>
</evidence>
<evidence type="ECO:0000256" key="1">
    <source>
        <dbReference type="SAM" id="Phobius"/>
    </source>
</evidence>
<organism evidence="2 3">
    <name type="scientific">Croceivirga thetidis</name>
    <dbReference type="NCBI Taxonomy" id="2721623"/>
    <lineage>
        <taxon>Bacteria</taxon>
        <taxon>Pseudomonadati</taxon>
        <taxon>Bacteroidota</taxon>
        <taxon>Flavobacteriia</taxon>
        <taxon>Flavobacteriales</taxon>
        <taxon>Flavobacteriaceae</taxon>
        <taxon>Croceivirga</taxon>
    </lineage>
</organism>
<keyword evidence="1" id="KW-1133">Transmembrane helix</keyword>
<dbReference type="EMBL" id="JAAWWL010000003">
    <property type="protein sequence ID" value="NKI33470.1"/>
    <property type="molecule type" value="Genomic_DNA"/>
</dbReference>
<dbReference type="RefSeq" id="WP_168553686.1">
    <property type="nucleotide sequence ID" value="NZ_JAAWWL010000003.1"/>
</dbReference>
<keyword evidence="3" id="KW-1185">Reference proteome</keyword>
<comment type="caution">
    <text evidence="2">The sequence shown here is derived from an EMBL/GenBank/DDBJ whole genome shotgun (WGS) entry which is preliminary data.</text>
</comment>
<protein>
    <submittedName>
        <fullName evidence="2">Uncharacterized protein</fullName>
    </submittedName>
</protein>
<accession>A0ABX1GU44</accession>
<dbReference type="Proteomes" id="UP000718451">
    <property type="component" value="Unassembled WGS sequence"/>
</dbReference>
<evidence type="ECO:0000313" key="2">
    <source>
        <dbReference type="EMBL" id="NKI33470.1"/>
    </source>
</evidence>
<keyword evidence="1" id="KW-0472">Membrane</keyword>
<sequence length="144" mass="16673">MAVVDAIPNVMAEKKDVTQEYGTLKEAYLETYKYKPRKSFTYKEGQRLVLVTSDRTEKTYKLTDHYRTHWKTFLAKDAIGKELRVFLEIDNSRTNPMIVELDGEKIYGKSSMLPINILIILGAVVLTVYNLYQLVEVKKDKTDS</sequence>
<gene>
    <name evidence="2" type="ORF">HCU67_16085</name>
</gene>
<reference evidence="2 3" key="1">
    <citation type="submission" date="2020-04" db="EMBL/GenBank/DDBJ databases">
        <authorList>
            <person name="Yoon J."/>
        </authorList>
    </citation>
    <scope>NUCLEOTIDE SEQUENCE [LARGE SCALE GENOMIC DNA]</scope>
    <source>
        <strain evidence="2 3">DJ-13</strain>
    </source>
</reference>